<dbReference type="Gene3D" id="2.60.40.1120">
    <property type="entry name" value="Carboxypeptidase-like, regulatory domain"/>
    <property type="match status" value="1"/>
</dbReference>
<dbReference type="PANTHER" id="PTHR32552:SF68">
    <property type="entry name" value="FERRICHROME OUTER MEMBRANE TRANSPORTER_PHAGE RECEPTOR"/>
    <property type="match status" value="1"/>
</dbReference>
<keyword evidence="2 12" id="KW-0813">Transport</keyword>
<accession>A0A1M6ZQN7</accession>
<evidence type="ECO:0000256" key="9">
    <source>
        <dbReference type="ARBA" id="ARBA00023077"/>
    </source>
</evidence>
<feature type="domain" description="TonB-dependent receptor-like beta-barrel" evidence="14">
    <location>
        <begin position="343"/>
        <end position="782"/>
    </location>
</feature>
<dbReference type="InterPro" id="IPR037066">
    <property type="entry name" value="Plug_dom_sf"/>
</dbReference>
<keyword evidence="4" id="KW-0410">Iron transport</keyword>
<feature type="domain" description="TonB-dependent receptor plug" evidence="15">
    <location>
        <begin position="152"/>
        <end position="242"/>
    </location>
</feature>
<dbReference type="Pfam" id="PF07715">
    <property type="entry name" value="Plug"/>
    <property type="match status" value="1"/>
</dbReference>
<dbReference type="CDD" id="cd01347">
    <property type="entry name" value="ligand_gated_channel"/>
    <property type="match status" value="1"/>
</dbReference>
<keyword evidence="8" id="KW-0406">Ion transport</keyword>
<keyword evidence="7" id="KW-0408">Iron</keyword>
<keyword evidence="5 12" id="KW-0812">Transmembrane</keyword>
<protein>
    <submittedName>
        <fullName evidence="16">Iron complex outermembrane recepter protein</fullName>
    </submittedName>
</protein>
<dbReference type="InterPro" id="IPR012910">
    <property type="entry name" value="Plug_dom"/>
</dbReference>
<evidence type="ECO:0000256" key="5">
    <source>
        <dbReference type="ARBA" id="ARBA00022692"/>
    </source>
</evidence>
<keyword evidence="9 13" id="KW-0798">TonB box</keyword>
<dbReference type="GO" id="GO:0009279">
    <property type="term" value="C:cell outer membrane"/>
    <property type="evidence" value="ECO:0007669"/>
    <property type="project" value="UniProtKB-SubCell"/>
</dbReference>
<comment type="similarity">
    <text evidence="12 13">Belongs to the TonB-dependent receptor family.</text>
</comment>
<sequence length="808" mass="89060">MFIFAALINTLNLNFMHRFLYCFLVTLLVSTTSVFAQSTGTISGQIKLVDGQPFASTSVSIVELNRSTLTDINGNYSFKNVAPATYHIKIQALGAAEKEIETTVTAGEISTVDYQLPQENVMALQEVTVSGNVNRFSKKESKYVARLPLKNLENPQVYNTVSKELIIEQSAVDLGSISKNVPGAGVPMIANQGRVTFRSRGFETEPNARNGVAGQAFSSIDPVNLERIEAIKGPSATLFGASVASSYGGVYNRVTKKPYNDFGGEIAYSGGSYNLNRLTVDVNTPVNEDKTALFRLNGATTQQKSFQDLGFTKNISIAPSFSYQITDKLSLLLDVEFGQEQGTSVVRFNPYNKSNTTRSIVDIAFPYKRTFMSNDLVYNTQMLNIFGQINYKISEEWTSQTIFSRARSTIDGNITAINAMSDTTARVQVISGNTNFIATDIQQNFIGDFKIGKFRNRMVVGLDYYNNYNDFDRLTINTDTFDFINPPANSGTNLQIVNAMAQAGKGTLRKEKNRDNTYAVYVSDVFNVTDRLLAMASLRVDRYEYLGVYNIATGVTAGGLGANGTSAGPYNQTSLSQKMGLVYELSKDHLSLFSNYMNGFLNKSGQALDGTAFKPEHANQLEFGVKGDVFNHRLVGTLSYYDIQVANSLRQDPTDPTYSIQDGTQRSKGFEAEFTANPFSGFNVIAGYAYNDSKYTKADATVNGLRPALSGPANTVNVWLSYRIPEGKFQGLGAGFGGNYGSMSYVINTQTTKVTIPEYKMFDAALYYDQPKYRISFKVNNLTSEKAWNVRLTPQMPAQFIGSFALKF</sequence>
<evidence type="ECO:0000256" key="12">
    <source>
        <dbReference type="PROSITE-ProRule" id="PRU01360"/>
    </source>
</evidence>
<keyword evidence="11 12" id="KW-0998">Cell outer membrane</keyword>
<dbReference type="InterPro" id="IPR013784">
    <property type="entry name" value="Carb-bd-like_fold"/>
</dbReference>
<evidence type="ECO:0000256" key="3">
    <source>
        <dbReference type="ARBA" id="ARBA00022452"/>
    </source>
</evidence>
<dbReference type="Gene3D" id="2.170.130.10">
    <property type="entry name" value="TonB-dependent receptor, plug domain"/>
    <property type="match status" value="1"/>
</dbReference>
<dbReference type="Gene3D" id="2.40.170.20">
    <property type="entry name" value="TonB-dependent receptor, beta-barrel domain"/>
    <property type="match status" value="1"/>
</dbReference>
<dbReference type="Pfam" id="PF00593">
    <property type="entry name" value="TonB_dep_Rec_b-barrel"/>
    <property type="match status" value="1"/>
</dbReference>
<dbReference type="SUPFAM" id="SSF49452">
    <property type="entry name" value="Starch-binding domain-like"/>
    <property type="match status" value="1"/>
</dbReference>
<evidence type="ECO:0000256" key="11">
    <source>
        <dbReference type="ARBA" id="ARBA00023237"/>
    </source>
</evidence>
<gene>
    <name evidence="16" type="ORF">SAMN05444484_1011121</name>
</gene>
<dbReference type="Proteomes" id="UP000184028">
    <property type="component" value="Unassembled WGS sequence"/>
</dbReference>
<proteinExistence type="inferred from homology"/>
<evidence type="ECO:0000313" key="17">
    <source>
        <dbReference type="Proteomes" id="UP000184028"/>
    </source>
</evidence>
<keyword evidence="6" id="KW-0732">Signal</keyword>
<evidence type="ECO:0000259" key="14">
    <source>
        <dbReference type="Pfam" id="PF00593"/>
    </source>
</evidence>
<dbReference type="InterPro" id="IPR039426">
    <property type="entry name" value="TonB-dep_rcpt-like"/>
</dbReference>
<evidence type="ECO:0000256" key="13">
    <source>
        <dbReference type="RuleBase" id="RU003357"/>
    </source>
</evidence>
<evidence type="ECO:0000256" key="8">
    <source>
        <dbReference type="ARBA" id="ARBA00023065"/>
    </source>
</evidence>
<dbReference type="GO" id="GO:0015344">
    <property type="term" value="F:siderophore uptake transmembrane transporter activity"/>
    <property type="evidence" value="ECO:0007669"/>
    <property type="project" value="TreeGrafter"/>
</dbReference>
<evidence type="ECO:0000256" key="7">
    <source>
        <dbReference type="ARBA" id="ARBA00023004"/>
    </source>
</evidence>
<dbReference type="PROSITE" id="PS52016">
    <property type="entry name" value="TONB_DEPENDENT_REC_3"/>
    <property type="match status" value="1"/>
</dbReference>
<evidence type="ECO:0000256" key="10">
    <source>
        <dbReference type="ARBA" id="ARBA00023136"/>
    </source>
</evidence>
<dbReference type="GO" id="GO:0030246">
    <property type="term" value="F:carbohydrate binding"/>
    <property type="evidence" value="ECO:0007669"/>
    <property type="project" value="InterPro"/>
</dbReference>
<dbReference type="InterPro" id="IPR036942">
    <property type="entry name" value="Beta-barrel_TonB_sf"/>
</dbReference>
<reference evidence="17" key="1">
    <citation type="submission" date="2016-11" db="EMBL/GenBank/DDBJ databases">
        <authorList>
            <person name="Varghese N."/>
            <person name="Submissions S."/>
        </authorList>
    </citation>
    <scope>NUCLEOTIDE SEQUENCE [LARGE SCALE GENOMIC DNA]</scope>
    <source>
        <strain evidence="17">DSM 24724</strain>
    </source>
</reference>
<dbReference type="STRING" id="946677.SAMN05444484_1011121"/>
<evidence type="ECO:0000259" key="15">
    <source>
        <dbReference type="Pfam" id="PF07715"/>
    </source>
</evidence>
<evidence type="ECO:0000313" key="16">
    <source>
        <dbReference type="EMBL" id="SHL32754.1"/>
    </source>
</evidence>
<dbReference type="PANTHER" id="PTHR32552">
    <property type="entry name" value="FERRICHROME IRON RECEPTOR-RELATED"/>
    <property type="match status" value="1"/>
</dbReference>
<dbReference type="SUPFAM" id="SSF56935">
    <property type="entry name" value="Porins"/>
    <property type="match status" value="1"/>
</dbReference>
<evidence type="ECO:0000256" key="4">
    <source>
        <dbReference type="ARBA" id="ARBA00022496"/>
    </source>
</evidence>
<dbReference type="Pfam" id="PF13620">
    <property type="entry name" value="CarboxypepD_reg"/>
    <property type="match status" value="1"/>
</dbReference>
<keyword evidence="17" id="KW-1185">Reference proteome</keyword>
<dbReference type="InterPro" id="IPR000531">
    <property type="entry name" value="Beta-barrel_TonB"/>
</dbReference>
<organism evidence="16 17">
    <name type="scientific">Flavobacterium chilense</name>
    <dbReference type="NCBI Taxonomy" id="946677"/>
    <lineage>
        <taxon>Bacteria</taxon>
        <taxon>Pseudomonadati</taxon>
        <taxon>Bacteroidota</taxon>
        <taxon>Flavobacteriia</taxon>
        <taxon>Flavobacteriales</taxon>
        <taxon>Flavobacteriaceae</taxon>
        <taxon>Flavobacterium</taxon>
    </lineage>
</organism>
<evidence type="ECO:0000256" key="2">
    <source>
        <dbReference type="ARBA" id="ARBA00022448"/>
    </source>
</evidence>
<keyword evidence="10 12" id="KW-0472">Membrane</keyword>
<evidence type="ECO:0000256" key="1">
    <source>
        <dbReference type="ARBA" id="ARBA00004571"/>
    </source>
</evidence>
<name>A0A1M6ZQN7_9FLAO</name>
<comment type="subcellular location">
    <subcellularLocation>
        <location evidence="1 12">Cell outer membrane</location>
        <topology evidence="1 12">Multi-pass membrane protein</topology>
    </subcellularLocation>
</comment>
<dbReference type="EMBL" id="FRBT01000001">
    <property type="protein sequence ID" value="SHL32754.1"/>
    <property type="molecule type" value="Genomic_DNA"/>
</dbReference>
<dbReference type="AlphaFoldDB" id="A0A1M6ZQN7"/>
<keyword evidence="3 12" id="KW-1134">Transmembrane beta strand</keyword>
<evidence type="ECO:0000256" key="6">
    <source>
        <dbReference type="ARBA" id="ARBA00022729"/>
    </source>
</evidence>